<feature type="signal peptide" evidence="5">
    <location>
        <begin position="1"/>
        <end position="34"/>
    </location>
</feature>
<evidence type="ECO:0000256" key="2">
    <source>
        <dbReference type="ARBA" id="ARBA00022963"/>
    </source>
</evidence>
<evidence type="ECO:0000256" key="1">
    <source>
        <dbReference type="ARBA" id="ARBA00022801"/>
    </source>
</evidence>
<dbReference type="Proteomes" id="UP000295151">
    <property type="component" value="Unassembled WGS sequence"/>
</dbReference>
<sequence length="444" mass="48471">MIRMANNQVFSRRRAVVAGLAASALLAVPALAHAAPRDPERGGQPAVRATGSGGADEPQVKPAKVKLPAPTGRYEVGTTELHLIDHRRTDPTAPGRKRELMVGIWYPAGDDDEGPVAKYMPAKTADAVQAPWVWAGLPEGTFDYANSRTHGRIGVAVESGKHPVVLFSPAYGFSRLLNTAQAEDLASRGYLVVTIDHTHEGPVTFPGGRFVPGLEDEPDVPAYQAAIATRTADVRFVLDQLTLLSYGLNPDAERRALPFGLRTALDLHKVGMFGFAAGGFTTAEAMLADRRIEAGADLDGMLQYTFDDGPLGKVARQGLDRPFLLFGSDTSQRSDPKSAYYDKSWAAFWKAQQGWKLNLQLPGALNQSFSDFQVVYPQLLPKIFGDSSIVDDSIELRVGTIDPDRSVAAQRAYLAAFFDQFLVHRPQRLLRKESPDYPEVRFAR</sequence>
<reference evidence="6 7" key="1">
    <citation type="submission" date="2019-03" db="EMBL/GenBank/DDBJ databases">
        <title>Genomic Encyclopedia of Type Strains, Phase III (KMG-III): the genomes of soil and plant-associated and newly described type strains.</title>
        <authorList>
            <person name="Whitman W."/>
        </authorList>
    </citation>
    <scope>NUCLEOTIDE SEQUENCE [LARGE SCALE GENOMIC DNA]</scope>
    <source>
        <strain evidence="6 7">VKM Ac-2575</strain>
    </source>
</reference>
<dbReference type="PANTHER" id="PTHR10272">
    <property type="entry name" value="PLATELET-ACTIVATING FACTOR ACETYLHYDROLASE"/>
    <property type="match status" value="1"/>
</dbReference>
<dbReference type="SUPFAM" id="SSF53474">
    <property type="entry name" value="alpha/beta-Hydrolases"/>
    <property type="match status" value="1"/>
</dbReference>
<name>A0A4R7TD72_9ACTN</name>
<organism evidence="6 7">
    <name type="scientific">Kribbella voronezhensis</name>
    <dbReference type="NCBI Taxonomy" id="2512212"/>
    <lineage>
        <taxon>Bacteria</taxon>
        <taxon>Bacillati</taxon>
        <taxon>Actinomycetota</taxon>
        <taxon>Actinomycetes</taxon>
        <taxon>Propionibacteriales</taxon>
        <taxon>Kribbellaceae</taxon>
        <taxon>Kribbella</taxon>
    </lineage>
</organism>
<gene>
    <name evidence="6" type="ORF">EV138_2829</name>
</gene>
<dbReference type="InterPro" id="IPR006311">
    <property type="entry name" value="TAT_signal"/>
</dbReference>
<dbReference type="AlphaFoldDB" id="A0A4R7TD72"/>
<dbReference type="EMBL" id="SOCE01000001">
    <property type="protein sequence ID" value="TDU89267.1"/>
    <property type="molecule type" value="Genomic_DNA"/>
</dbReference>
<accession>A0A4R7TD72</accession>
<evidence type="ECO:0000256" key="4">
    <source>
        <dbReference type="SAM" id="MobiDB-lite"/>
    </source>
</evidence>
<evidence type="ECO:0000256" key="5">
    <source>
        <dbReference type="SAM" id="SignalP"/>
    </source>
</evidence>
<comment type="caution">
    <text evidence="6">The sequence shown here is derived from an EMBL/GenBank/DDBJ whole genome shotgun (WGS) entry which is preliminary data.</text>
</comment>
<keyword evidence="1 6" id="KW-0378">Hydrolase</keyword>
<protein>
    <submittedName>
        <fullName evidence="6">Platelet-activating factor acetylhydrolase isoform II</fullName>
    </submittedName>
</protein>
<dbReference type="PROSITE" id="PS51318">
    <property type="entry name" value="TAT"/>
    <property type="match status" value="1"/>
</dbReference>
<feature type="region of interest" description="Disordered" evidence="4">
    <location>
        <begin position="35"/>
        <end position="70"/>
    </location>
</feature>
<dbReference type="GO" id="GO:0003847">
    <property type="term" value="F:1-alkyl-2-acetylglycerophosphocholine esterase activity"/>
    <property type="evidence" value="ECO:0007669"/>
    <property type="project" value="TreeGrafter"/>
</dbReference>
<evidence type="ECO:0000313" key="6">
    <source>
        <dbReference type="EMBL" id="TDU89267.1"/>
    </source>
</evidence>
<keyword evidence="3" id="KW-0443">Lipid metabolism</keyword>
<dbReference type="InterPro" id="IPR029058">
    <property type="entry name" value="AB_hydrolase_fold"/>
</dbReference>
<proteinExistence type="predicted"/>
<keyword evidence="5" id="KW-0732">Signal</keyword>
<evidence type="ECO:0000256" key="3">
    <source>
        <dbReference type="ARBA" id="ARBA00023098"/>
    </source>
</evidence>
<keyword evidence="2" id="KW-0442">Lipid degradation</keyword>
<dbReference type="Pfam" id="PF03403">
    <property type="entry name" value="PAF-AH_p_II"/>
    <property type="match status" value="1"/>
</dbReference>
<dbReference type="PANTHER" id="PTHR10272:SF0">
    <property type="entry name" value="PLATELET-ACTIVATING FACTOR ACETYLHYDROLASE"/>
    <property type="match status" value="1"/>
</dbReference>
<evidence type="ECO:0000313" key="7">
    <source>
        <dbReference type="Proteomes" id="UP000295151"/>
    </source>
</evidence>
<dbReference type="GO" id="GO:0016042">
    <property type="term" value="P:lipid catabolic process"/>
    <property type="evidence" value="ECO:0007669"/>
    <property type="project" value="UniProtKB-KW"/>
</dbReference>
<feature type="chain" id="PRO_5020640818" evidence="5">
    <location>
        <begin position="35"/>
        <end position="444"/>
    </location>
</feature>
<dbReference type="Gene3D" id="3.40.50.1820">
    <property type="entry name" value="alpha/beta hydrolase"/>
    <property type="match status" value="1"/>
</dbReference>
<keyword evidence="7" id="KW-1185">Reference proteome</keyword>